<evidence type="ECO:0000256" key="9">
    <source>
        <dbReference type="RuleBase" id="RU003357"/>
    </source>
</evidence>
<keyword evidence="13" id="KW-0675">Receptor</keyword>
<organism evidence="13 14">
    <name type="scientific">Chitinophaga filiformis</name>
    <name type="common">Myxococcus filiformis</name>
    <name type="synonym">Flexibacter filiformis</name>
    <dbReference type="NCBI Taxonomy" id="104663"/>
    <lineage>
        <taxon>Bacteria</taxon>
        <taxon>Pseudomonadati</taxon>
        <taxon>Bacteroidota</taxon>
        <taxon>Chitinophagia</taxon>
        <taxon>Chitinophagales</taxon>
        <taxon>Chitinophagaceae</taxon>
        <taxon>Chitinophaga</taxon>
    </lineage>
</organism>
<dbReference type="InterPro" id="IPR039426">
    <property type="entry name" value="TonB-dep_rcpt-like"/>
</dbReference>
<dbReference type="InterPro" id="IPR000531">
    <property type="entry name" value="Beta-barrel_TonB"/>
</dbReference>
<dbReference type="NCBIfam" id="TIGR04057">
    <property type="entry name" value="SusC_RagA_signa"/>
    <property type="match status" value="1"/>
</dbReference>
<evidence type="ECO:0000256" key="3">
    <source>
        <dbReference type="ARBA" id="ARBA00022452"/>
    </source>
</evidence>
<dbReference type="InterPro" id="IPR012910">
    <property type="entry name" value="Plug_dom"/>
</dbReference>
<reference evidence="13 14" key="1">
    <citation type="submission" date="2022-04" db="EMBL/GenBank/DDBJ databases">
        <title>The arsenic-methylating capacity of Chitinophaga filiformis YT5 during chitin decomposition.</title>
        <authorList>
            <person name="Chen G."/>
            <person name="Liang Y."/>
        </authorList>
    </citation>
    <scope>NUCLEOTIDE SEQUENCE [LARGE SCALE GENOMIC DNA]</scope>
    <source>
        <strain evidence="13 14">YT5</strain>
    </source>
</reference>
<dbReference type="EMBL" id="CP095855">
    <property type="protein sequence ID" value="UPK72067.1"/>
    <property type="molecule type" value="Genomic_DNA"/>
</dbReference>
<feature type="domain" description="TonB-dependent receptor-like beta-barrel" evidence="11">
    <location>
        <begin position="420"/>
        <end position="871"/>
    </location>
</feature>
<feature type="signal peptide" evidence="10">
    <location>
        <begin position="1"/>
        <end position="27"/>
    </location>
</feature>
<evidence type="ECO:0000313" key="14">
    <source>
        <dbReference type="Proteomes" id="UP000830198"/>
    </source>
</evidence>
<comment type="subcellular location">
    <subcellularLocation>
        <location evidence="1 8">Cell outer membrane</location>
        <topology evidence="1 8">Multi-pass membrane protein</topology>
    </subcellularLocation>
</comment>
<keyword evidence="2 8" id="KW-0813">Transport</keyword>
<evidence type="ECO:0000256" key="4">
    <source>
        <dbReference type="ARBA" id="ARBA00022692"/>
    </source>
</evidence>
<keyword evidence="4 8" id="KW-0812">Transmembrane</keyword>
<dbReference type="RefSeq" id="WP_247814153.1">
    <property type="nucleotide sequence ID" value="NZ_CP095855.1"/>
</dbReference>
<proteinExistence type="inferred from homology"/>
<dbReference type="Pfam" id="PF00593">
    <property type="entry name" value="TonB_dep_Rec_b-barrel"/>
    <property type="match status" value="1"/>
</dbReference>
<dbReference type="NCBIfam" id="TIGR04056">
    <property type="entry name" value="OMP_RagA_SusC"/>
    <property type="match status" value="1"/>
</dbReference>
<dbReference type="Gene3D" id="2.60.40.1120">
    <property type="entry name" value="Carboxypeptidase-like, regulatory domain"/>
    <property type="match status" value="1"/>
</dbReference>
<dbReference type="Pfam" id="PF13715">
    <property type="entry name" value="CarbopepD_reg_2"/>
    <property type="match status" value="1"/>
</dbReference>
<dbReference type="InterPro" id="IPR008969">
    <property type="entry name" value="CarboxyPept-like_regulatory"/>
</dbReference>
<evidence type="ECO:0000259" key="11">
    <source>
        <dbReference type="Pfam" id="PF00593"/>
    </source>
</evidence>
<evidence type="ECO:0000256" key="5">
    <source>
        <dbReference type="ARBA" id="ARBA00023077"/>
    </source>
</evidence>
<evidence type="ECO:0000256" key="6">
    <source>
        <dbReference type="ARBA" id="ARBA00023136"/>
    </source>
</evidence>
<protein>
    <submittedName>
        <fullName evidence="13">TonB-dependent receptor</fullName>
    </submittedName>
</protein>
<dbReference type="Gene3D" id="2.170.130.10">
    <property type="entry name" value="TonB-dependent receptor, plug domain"/>
    <property type="match status" value="1"/>
</dbReference>
<dbReference type="SUPFAM" id="SSF49464">
    <property type="entry name" value="Carboxypeptidase regulatory domain-like"/>
    <property type="match status" value="1"/>
</dbReference>
<dbReference type="Gene3D" id="2.40.170.20">
    <property type="entry name" value="TonB-dependent receptor, beta-barrel domain"/>
    <property type="match status" value="1"/>
</dbReference>
<dbReference type="Pfam" id="PF07715">
    <property type="entry name" value="Plug"/>
    <property type="match status" value="1"/>
</dbReference>
<dbReference type="SUPFAM" id="SSF56935">
    <property type="entry name" value="Porins"/>
    <property type="match status" value="1"/>
</dbReference>
<keyword evidence="3 8" id="KW-1134">Transmembrane beta strand</keyword>
<gene>
    <name evidence="13" type="ORF">MYF79_12310</name>
</gene>
<sequence>MMNKMPKITACLLLIQLLLFSTFLANAQSRTVRGRVASADKSAPLANVTVLLKGANTRTTTDANGNFSIPVPGNNAVLLFYLVDYTTREIPVGDKSALDVALELKNENLGEVVVVGYGTVKKSDITGSVVSLKSKDLTPGANINVEQTLMGRASGVQVYQKSGEPGSAMSVKIRGASSITAGNDPLYVIDGMPVNNLAPVTGSGSGFVATPNPRNPLNSLNPADIESVEILKDASATAIYGSRGSNGVVMITTKKGKSGKLSVNYSAYYGTQKASNSLSMLTGQQYKSVLNAIIDAGGGVASERVTNDPVNIDWQQELYRSASVQSHDLSFSGGKDNTRFYASLGYFNQEGVLQNSSVKRYTARFNLENSIAQKYAFGINLNTSYIRDNFNSVGIGVNENGSALYAAINYDPSYPVYNENGGYNRSPYMTTIDHPLILINGQYANSDGFRTFGTVYGEYFFAPGLSLKLKGAGDVNITQRNTWLDPSTIQGSPTGGVASINTGNVNYYMGEATLNYKKDFGKDHVINAVAGSTYEHFGSNSFGGNGRGYALPDLIYNAIGTGNSTLNQIGSGRASTKIVSFLGRVNYTFKDRYLLTASFRADGSSRFGSNHRFGYFPSAALAWKMHEESFLKGAGFIDELKFRVSYGVIGNQSIANYLYITTFSGGGDAIFGGNRYTSLAPSRVANPDLKWEAAKQADIGIDFALFNSRLTGSIEYYDRRTSDLLLDLPQPLSTGFGVKTRNIGRMKNTGIDLHLAGDVLRSSRGLNWNVGAVLSTVKNKVLSLGPLSQILTGGAGFIANASIIRPGASLGSYYGYEVLGVWQTHDDFSNAPAGVKPGDMKFRDVDNNKQINADDRVILGKSLPDFTYGITNTFGFRRFSLSVFLEGSQGASILNNAAIDSYFPVSFRRNKLAEPYLNRWTPENPTNKYPSFINPTSQGQQTVNSRTVEDASYLRLQSVRFSYDFRLRNKVVKGLQAYVTGQNLFTITNYSGIDPAVNSIGDDILKIDYSSYPMTRSFLFGVNVQF</sequence>
<feature type="chain" id="PRO_5046800260" evidence="10">
    <location>
        <begin position="28"/>
        <end position="1026"/>
    </location>
</feature>
<keyword evidence="10" id="KW-0732">Signal</keyword>
<feature type="domain" description="TonB-dependent receptor plug" evidence="12">
    <location>
        <begin position="122"/>
        <end position="248"/>
    </location>
</feature>
<keyword evidence="5 9" id="KW-0798">TonB box</keyword>
<dbReference type="InterPro" id="IPR023997">
    <property type="entry name" value="TonB-dep_OMP_SusC/RagA_CS"/>
</dbReference>
<keyword evidence="14" id="KW-1185">Reference proteome</keyword>
<evidence type="ECO:0000259" key="12">
    <source>
        <dbReference type="Pfam" id="PF07715"/>
    </source>
</evidence>
<evidence type="ECO:0000256" key="10">
    <source>
        <dbReference type="SAM" id="SignalP"/>
    </source>
</evidence>
<dbReference type="InterPro" id="IPR036942">
    <property type="entry name" value="Beta-barrel_TonB_sf"/>
</dbReference>
<keyword evidence="6 8" id="KW-0472">Membrane</keyword>
<comment type="similarity">
    <text evidence="8 9">Belongs to the TonB-dependent receptor family.</text>
</comment>
<name>A0ABY4I7J3_CHIFI</name>
<dbReference type="InterPro" id="IPR023996">
    <property type="entry name" value="TonB-dep_OMP_SusC/RagA"/>
</dbReference>
<evidence type="ECO:0000256" key="7">
    <source>
        <dbReference type="ARBA" id="ARBA00023237"/>
    </source>
</evidence>
<evidence type="ECO:0000256" key="2">
    <source>
        <dbReference type="ARBA" id="ARBA00022448"/>
    </source>
</evidence>
<evidence type="ECO:0000313" key="13">
    <source>
        <dbReference type="EMBL" id="UPK72067.1"/>
    </source>
</evidence>
<keyword evidence="7 8" id="KW-0998">Cell outer membrane</keyword>
<dbReference type="Proteomes" id="UP000830198">
    <property type="component" value="Chromosome"/>
</dbReference>
<dbReference type="PROSITE" id="PS52016">
    <property type="entry name" value="TONB_DEPENDENT_REC_3"/>
    <property type="match status" value="1"/>
</dbReference>
<evidence type="ECO:0000256" key="8">
    <source>
        <dbReference type="PROSITE-ProRule" id="PRU01360"/>
    </source>
</evidence>
<evidence type="ECO:0000256" key="1">
    <source>
        <dbReference type="ARBA" id="ARBA00004571"/>
    </source>
</evidence>
<accession>A0ABY4I7J3</accession>
<dbReference type="InterPro" id="IPR037066">
    <property type="entry name" value="Plug_dom_sf"/>
</dbReference>